<dbReference type="PANTHER" id="PTHR21047:SF2">
    <property type="entry name" value="THYMIDINE DIPHOSPHO-4-KETO-RHAMNOSE 3,5-EPIMERASE"/>
    <property type="match status" value="1"/>
</dbReference>
<gene>
    <name evidence="6" type="primary">rfbC</name>
    <name evidence="6" type="ORF">CDV26_09055</name>
</gene>
<dbReference type="InterPro" id="IPR000888">
    <property type="entry name" value="RmlC-like"/>
</dbReference>
<dbReference type="RefSeq" id="WP_088772997.1">
    <property type="nucleotide sequence ID" value="NZ_AP023082.1"/>
</dbReference>
<dbReference type="EC" id="5.1.3.13" evidence="3 5"/>
<dbReference type="Gene3D" id="2.60.120.10">
    <property type="entry name" value="Jelly Rolls"/>
    <property type="match status" value="1"/>
</dbReference>
<comment type="pathway">
    <text evidence="5">Carbohydrate biosynthesis; dTDP-L-rhamnose biosynthesis.</text>
</comment>
<comment type="catalytic activity">
    <reaction evidence="1 5">
        <text>dTDP-4-dehydro-6-deoxy-alpha-D-glucose = dTDP-4-dehydro-beta-L-rhamnose</text>
        <dbReference type="Rhea" id="RHEA:16969"/>
        <dbReference type="ChEBI" id="CHEBI:57649"/>
        <dbReference type="ChEBI" id="CHEBI:62830"/>
        <dbReference type="EC" id="5.1.3.13"/>
    </reaction>
</comment>
<comment type="similarity">
    <text evidence="5">Belongs to the dTDP-4-dehydrorhamnose 3,5-epimerase family.</text>
</comment>
<keyword evidence="7" id="KW-1185">Reference proteome</keyword>
<dbReference type="SUPFAM" id="SSF51182">
    <property type="entry name" value="RmlC-like cupins"/>
    <property type="match status" value="1"/>
</dbReference>
<evidence type="ECO:0000256" key="1">
    <source>
        <dbReference type="ARBA" id="ARBA00001298"/>
    </source>
</evidence>
<accession>A0ABN5B1T0</accession>
<reference evidence="6 7" key="1">
    <citation type="submission" date="2017-06" db="EMBL/GenBank/DDBJ databases">
        <title>Complete genome of Francisella halioticida.</title>
        <authorList>
            <person name="Sjodin A."/>
        </authorList>
    </citation>
    <scope>NUCLEOTIDE SEQUENCE [LARGE SCALE GENOMIC DNA]</scope>
    <source>
        <strain evidence="6 7">DSM 23729</strain>
    </source>
</reference>
<proteinExistence type="inferred from homology"/>
<comment type="subunit">
    <text evidence="5">Homodimer.</text>
</comment>
<evidence type="ECO:0000313" key="7">
    <source>
        <dbReference type="Proteomes" id="UP000249910"/>
    </source>
</evidence>
<sequence length="192" mass="22254">MEFLETEIPDVKILIPKIYADDRGYFFETFRDELIKKEMGINIKFCQDNESKSKKGVFRGLHYQLPPFSQTKLIRVIKGKILDIIVDLRVGSPFFGKSLTVELNDLDKNELLIPRGFAHGFLVLEDNTIFSYKVDNYYTPTAERGILFNDHTLNIDWKGNDISNLIISPKDKILPLLSEVSNLFNYGTDYYE</sequence>
<protein>
    <recommendedName>
        <fullName evidence="4 5">dTDP-4-dehydrorhamnose 3,5-epimerase</fullName>
        <ecNumber evidence="3 5">5.1.3.13</ecNumber>
    </recommendedName>
    <alternativeName>
        <fullName evidence="5">Thymidine diphospho-4-keto-rhamnose 3,5-epimerase</fullName>
    </alternativeName>
</protein>
<comment type="function">
    <text evidence="2 5">Catalyzes the epimerization of the C3' and C5'positions of dTDP-6-deoxy-D-xylo-4-hexulose, forming dTDP-6-deoxy-L-lyxo-4-hexulose.</text>
</comment>
<evidence type="ECO:0000256" key="4">
    <source>
        <dbReference type="ARBA" id="ARBA00019595"/>
    </source>
</evidence>
<evidence type="ECO:0000313" key="6">
    <source>
        <dbReference type="EMBL" id="ASG68517.1"/>
    </source>
</evidence>
<name>A0ABN5B1T0_9GAMM</name>
<organism evidence="6 7">
    <name type="scientific">Francisella halioticida</name>
    <dbReference type="NCBI Taxonomy" id="549298"/>
    <lineage>
        <taxon>Bacteria</taxon>
        <taxon>Pseudomonadati</taxon>
        <taxon>Pseudomonadota</taxon>
        <taxon>Gammaproteobacteria</taxon>
        <taxon>Thiotrichales</taxon>
        <taxon>Francisellaceae</taxon>
        <taxon>Francisella</taxon>
    </lineage>
</organism>
<evidence type="ECO:0000256" key="2">
    <source>
        <dbReference type="ARBA" id="ARBA00001997"/>
    </source>
</evidence>
<evidence type="ECO:0000256" key="5">
    <source>
        <dbReference type="RuleBase" id="RU364069"/>
    </source>
</evidence>
<dbReference type="InterPro" id="IPR011051">
    <property type="entry name" value="RmlC_Cupin_sf"/>
</dbReference>
<dbReference type="CDD" id="cd00438">
    <property type="entry name" value="cupin_RmlC"/>
    <property type="match status" value="1"/>
</dbReference>
<dbReference type="EMBL" id="CP022132">
    <property type="protein sequence ID" value="ASG68517.1"/>
    <property type="molecule type" value="Genomic_DNA"/>
</dbReference>
<dbReference type="InterPro" id="IPR014710">
    <property type="entry name" value="RmlC-like_jellyroll"/>
</dbReference>
<dbReference type="Proteomes" id="UP000249910">
    <property type="component" value="Chromosome"/>
</dbReference>
<evidence type="ECO:0000256" key="3">
    <source>
        <dbReference type="ARBA" id="ARBA00012098"/>
    </source>
</evidence>
<keyword evidence="5" id="KW-0413">Isomerase</keyword>
<dbReference type="PANTHER" id="PTHR21047">
    <property type="entry name" value="DTDP-6-DEOXY-D-GLUCOSE-3,5 EPIMERASE"/>
    <property type="match status" value="1"/>
</dbReference>
<dbReference type="NCBIfam" id="TIGR01221">
    <property type="entry name" value="rmlC"/>
    <property type="match status" value="1"/>
</dbReference>
<dbReference type="Pfam" id="PF00908">
    <property type="entry name" value="dTDP_sugar_isom"/>
    <property type="match status" value="1"/>
</dbReference>